<sequence>MEKEDLFLHTYFTHLSQISYDKAKEHVEKEKEAYKGAQLTAWGTFLSFLQQLILTEKSYIEIGFLQTKNKGFLRKDNSLRSIYEALRSDLRKLEDNCKATIVDRRVQHYCQNIYQFLNARVNMIDLYERIYTMGLNNQFMYSDTLKYIQNLIERHSLDFADISLTPAKAAFGLEVEILEQLFRALTELQRLQFLPSLALIHGAHTRLTLWESKIPNRENWKISFLKNNPLPALFQWLQKLKGAVLSKFSLYFHDTLAQQTTPNEMRQLCAKLHHDHYQRMVSFHRKYEAACVILLSDNQVSCDTTDYDSFPIIVSYPPRSPPQLETILKMISETSEELANVDKIIYKFSSQSQCTYILTTVEPNIYLVILFESKKSEKDTYIGNFVTELCTNLRCNRVFTALKNTSK</sequence>
<proteinExistence type="inferred from homology"/>
<dbReference type="InterPro" id="IPR038060">
    <property type="entry name" value="C12orf66-like_central_sf"/>
</dbReference>
<gene>
    <name evidence="6" type="ORF">Zmor_009254</name>
</gene>
<dbReference type="Pfam" id="PF09404">
    <property type="entry name" value="C12orf66_like"/>
    <property type="match status" value="1"/>
</dbReference>
<dbReference type="InterPro" id="IPR018544">
    <property type="entry name" value="KICS_2"/>
</dbReference>
<keyword evidence="7" id="KW-1185">Reference proteome</keyword>
<dbReference type="PANTHER" id="PTHR31581:SF1">
    <property type="entry name" value="KICSTOR SUBUNIT 2"/>
    <property type="match status" value="1"/>
</dbReference>
<dbReference type="GO" id="GO:0042149">
    <property type="term" value="P:cellular response to glucose starvation"/>
    <property type="evidence" value="ECO:0007669"/>
    <property type="project" value="TreeGrafter"/>
</dbReference>
<dbReference type="PANTHER" id="PTHR31581">
    <property type="entry name" value="KICSTOR COMPLEX PROTEIN C12ORF66"/>
    <property type="match status" value="1"/>
</dbReference>
<evidence type="ECO:0000313" key="7">
    <source>
        <dbReference type="Proteomes" id="UP001168821"/>
    </source>
</evidence>
<dbReference type="SUPFAM" id="SSF158548">
    <property type="entry name" value="FLJ32549 domain-like"/>
    <property type="match status" value="1"/>
</dbReference>
<dbReference type="Proteomes" id="UP001168821">
    <property type="component" value="Unassembled WGS sequence"/>
</dbReference>
<organism evidence="6 7">
    <name type="scientific">Zophobas morio</name>
    <dbReference type="NCBI Taxonomy" id="2755281"/>
    <lineage>
        <taxon>Eukaryota</taxon>
        <taxon>Metazoa</taxon>
        <taxon>Ecdysozoa</taxon>
        <taxon>Arthropoda</taxon>
        <taxon>Hexapoda</taxon>
        <taxon>Insecta</taxon>
        <taxon>Pterygota</taxon>
        <taxon>Neoptera</taxon>
        <taxon>Endopterygota</taxon>
        <taxon>Coleoptera</taxon>
        <taxon>Polyphaga</taxon>
        <taxon>Cucujiformia</taxon>
        <taxon>Tenebrionidae</taxon>
        <taxon>Zophobas</taxon>
    </lineage>
</organism>
<dbReference type="AlphaFoldDB" id="A0AA38ILF2"/>
<evidence type="ECO:0000256" key="2">
    <source>
        <dbReference type="ARBA" id="ARBA00023136"/>
    </source>
</evidence>
<comment type="subcellular location">
    <subcellularLocation>
        <location evidence="1">Lysosome membrane</location>
    </subcellularLocation>
</comment>
<dbReference type="EMBL" id="JALNTZ010000003">
    <property type="protein sequence ID" value="KAJ3657451.1"/>
    <property type="molecule type" value="Genomic_DNA"/>
</dbReference>
<dbReference type="GO" id="GO:0034198">
    <property type="term" value="P:cellular response to amino acid starvation"/>
    <property type="evidence" value="ECO:0007669"/>
    <property type="project" value="TreeGrafter"/>
</dbReference>
<evidence type="ECO:0000256" key="5">
    <source>
        <dbReference type="ARBA" id="ARBA00072667"/>
    </source>
</evidence>
<evidence type="ECO:0000313" key="6">
    <source>
        <dbReference type="EMBL" id="KAJ3657451.1"/>
    </source>
</evidence>
<reference evidence="6" key="1">
    <citation type="journal article" date="2023" name="G3 (Bethesda)">
        <title>Whole genome assemblies of Zophobas morio and Tenebrio molitor.</title>
        <authorList>
            <person name="Kaur S."/>
            <person name="Stinson S.A."/>
            <person name="diCenzo G.C."/>
        </authorList>
    </citation>
    <scope>NUCLEOTIDE SEQUENCE</scope>
    <source>
        <strain evidence="6">QUZm001</strain>
    </source>
</reference>
<comment type="caution">
    <text evidence="6">The sequence shown here is derived from an EMBL/GenBank/DDBJ whole genome shotgun (WGS) entry which is preliminary data.</text>
</comment>
<protein>
    <recommendedName>
        <fullName evidence="5">KICSTOR subunit 2</fullName>
    </recommendedName>
</protein>
<dbReference type="GO" id="GO:0005765">
    <property type="term" value="C:lysosomal membrane"/>
    <property type="evidence" value="ECO:0007669"/>
    <property type="project" value="UniProtKB-SubCell"/>
</dbReference>
<keyword evidence="2" id="KW-0472">Membrane</keyword>
<dbReference type="Gene3D" id="1.10.3450.30">
    <property type="match status" value="1"/>
</dbReference>
<dbReference type="GO" id="GO:1904262">
    <property type="term" value="P:negative regulation of TORC1 signaling"/>
    <property type="evidence" value="ECO:0007669"/>
    <property type="project" value="TreeGrafter"/>
</dbReference>
<dbReference type="SUPFAM" id="SSF160651">
    <property type="entry name" value="FLJ32549 C-terminal domain-like"/>
    <property type="match status" value="1"/>
</dbReference>
<evidence type="ECO:0000256" key="3">
    <source>
        <dbReference type="ARBA" id="ARBA00023228"/>
    </source>
</evidence>
<accession>A0AA38ILF2</accession>
<evidence type="ECO:0000256" key="4">
    <source>
        <dbReference type="ARBA" id="ARBA00060863"/>
    </source>
</evidence>
<keyword evidence="3" id="KW-0458">Lysosome</keyword>
<comment type="similarity">
    <text evidence="4">Belongs to the KICS2 family.</text>
</comment>
<dbReference type="GO" id="GO:0061462">
    <property type="term" value="P:protein localization to lysosome"/>
    <property type="evidence" value="ECO:0007669"/>
    <property type="project" value="TreeGrafter"/>
</dbReference>
<dbReference type="FunFam" id="1.10.3450.30:FF:000001">
    <property type="entry name" value="KICSTOR complex protein C12orf66 homolog"/>
    <property type="match status" value="1"/>
</dbReference>
<evidence type="ECO:0000256" key="1">
    <source>
        <dbReference type="ARBA" id="ARBA00004656"/>
    </source>
</evidence>
<name>A0AA38ILF2_9CUCU</name>